<organism evidence="2 3">
    <name type="scientific">Testicularia cyperi</name>
    <dbReference type="NCBI Taxonomy" id="1882483"/>
    <lineage>
        <taxon>Eukaryota</taxon>
        <taxon>Fungi</taxon>
        <taxon>Dikarya</taxon>
        <taxon>Basidiomycota</taxon>
        <taxon>Ustilaginomycotina</taxon>
        <taxon>Ustilaginomycetes</taxon>
        <taxon>Ustilaginales</taxon>
        <taxon>Anthracoideaceae</taxon>
        <taxon>Testicularia</taxon>
    </lineage>
</organism>
<accession>A0A317XL48</accession>
<feature type="compositionally biased region" description="Low complexity" evidence="1">
    <location>
        <begin position="139"/>
        <end position="150"/>
    </location>
</feature>
<keyword evidence="3" id="KW-1185">Reference proteome</keyword>
<protein>
    <submittedName>
        <fullName evidence="2">Uncharacterized protein</fullName>
    </submittedName>
</protein>
<proteinExistence type="predicted"/>
<evidence type="ECO:0000256" key="1">
    <source>
        <dbReference type="SAM" id="MobiDB-lite"/>
    </source>
</evidence>
<dbReference type="STRING" id="1882483.A0A317XL48"/>
<evidence type="ECO:0000313" key="3">
    <source>
        <dbReference type="Proteomes" id="UP000246740"/>
    </source>
</evidence>
<sequence length="456" mass="49193">MTAMALQPSQRSNMLQPDPSNMWQGPPSLSSSSAAMSRSLSKKSGVAPRTIRRKPPPRITEDLFAEAEASSNIAPTQSTSSTTTVTSREPPIRPTHSNISPQILHTTRAPFPAPATKPTLRVKKSPLRWMQEKEEHASTSRLTSSPSTSTLGRKSSFSTHLKLGLRRKPSTVNAEQRVLEVSSPTNFVHVATAAEPAQACTQPVVHVQAGGDRPSNSSAREDRSSLSSMHRAVISPQPDSVSHEPLARIPTLEKVQPLRPAKSVRRPNKNTSPEIEAPAVFAKASSPRDKRKAIYAGRMPELANIGLEHETNAASSTGSSSSIASTFASTLNNTLAHAQGAVRAGHSRAISADSTRIPYSRLDPGVGSPRREAPELSRSPSSTYTSSSSSSSSNRSSFTDFTEIQSFLDFPDKSSYSPIIETRDDSNDSDLWSSIARARRDAFRSTTTTHLNVVRA</sequence>
<dbReference type="AlphaFoldDB" id="A0A317XL48"/>
<feature type="compositionally biased region" description="Low complexity" evidence="1">
    <location>
        <begin position="76"/>
        <end position="87"/>
    </location>
</feature>
<feature type="region of interest" description="Disordered" evidence="1">
    <location>
        <begin position="346"/>
        <end position="397"/>
    </location>
</feature>
<dbReference type="InParanoid" id="A0A317XL48"/>
<feature type="compositionally biased region" description="Low complexity" evidence="1">
    <location>
        <begin position="377"/>
        <end position="397"/>
    </location>
</feature>
<dbReference type="OrthoDB" id="2548294at2759"/>
<gene>
    <name evidence="2" type="ORF">BCV70DRAFT_33566</name>
</gene>
<feature type="region of interest" description="Disordered" evidence="1">
    <location>
        <begin position="1"/>
        <end position="99"/>
    </location>
</feature>
<feature type="compositionally biased region" description="Low complexity" evidence="1">
    <location>
        <begin position="28"/>
        <end position="44"/>
    </location>
</feature>
<reference evidence="2 3" key="1">
    <citation type="journal article" date="2018" name="Mol. Biol. Evol.">
        <title>Broad Genomic Sampling Reveals a Smut Pathogenic Ancestry of the Fungal Clade Ustilaginomycotina.</title>
        <authorList>
            <person name="Kijpornyongpan T."/>
            <person name="Mondo S.J."/>
            <person name="Barry K."/>
            <person name="Sandor L."/>
            <person name="Lee J."/>
            <person name="Lipzen A."/>
            <person name="Pangilinan J."/>
            <person name="LaButti K."/>
            <person name="Hainaut M."/>
            <person name="Henrissat B."/>
            <person name="Grigoriev I.V."/>
            <person name="Spatafora J.W."/>
            <person name="Aime M.C."/>
        </authorList>
    </citation>
    <scope>NUCLEOTIDE SEQUENCE [LARGE SCALE GENOMIC DNA]</scope>
    <source>
        <strain evidence="2 3">MCA 3645</strain>
    </source>
</reference>
<dbReference type="EMBL" id="KZ819198">
    <property type="protein sequence ID" value="PWY98532.1"/>
    <property type="molecule type" value="Genomic_DNA"/>
</dbReference>
<feature type="region of interest" description="Disordered" evidence="1">
    <location>
        <begin position="207"/>
        <end position="243"/>
    </location>
</feature>
<name>A0A317XL48_9BASI</name>
<feature type="region of interest" description="Disordered" evidence="1">
    <location>
        <begin position="130"/>
        <end position="171"/>
    </location>
</feature>
<dbReference type="Proteomes" id="UP000246740">
    <property type="component" value="Unassembled WGS sequence"/>
</dbReference>
<evidence type="ECO:0000313" key="2">
    <source>
        <dbReference type="EMBL" id="PWY98532.1"/>
    </source>
</evidence>
<feature type="compositionally biased region" description="Polar residues" evidence="1">
    <location>
        <begin position="7"/>
        <end position="23"/>
    </location>
</feature>